<dbReference type="STRING" id="521674.Plim_4029"/>
<dbReference type="SUPFAM" id="SSF158997">
    <property type="entry name" value="Trm112p-like"/>
    <property type="match status" value="1"/>
</dbReference>
<dbReference type="EMBL" id="CP001744">
    <property type="protein sequence ID" value="ADG69840.1"/>
    <property type="molecule type" value="Genomic_DNA"/>
</dbReference>
<accession>D5SY47</accession>
<name>D5SY47_PLAL2</name>
<dbReference type="AlphaFoldDB" id="D5SY47"/>
<proteinExistence type="predicted"/>
<dbReference type="OrthoDB" id="214718at2"/>
<organism evidence="1 2">
    <name type="scientific">Planctopirus limnophila (strain ATCC 43296 / DSM 3776 / IFAM 1008 / Mu 290)</name>
    <name type="common">Planctomyces limnophilus</name>
    <dbReference type="NCBI Taxonomy" id="521674"/>
    <lineage>
        <taxon>Bacteria</taxon>
        <taxon>Pseudomonadati</taxon>
        <taxon>Planctomycetota</taxon>
        <taxon>Planctomycetia</taxon>
        <taxon>Planctomycetales</taxon>
        <taxon>Planctomycetaceae</taxon>
        <taxon>Planctopirus</taxon>
    </lineage>
</organism>
<dbReference type="KEGG" id="plm:Plim_4029"/>
<evidence type="ECO:0000313" key="2">
    <source>
        <dbReference type="Proteomes" id="UP000002220"/>
    </source>
</evidence>
<gene>
    <name evidence="1" type="ordered locus">Plim_4029</name>
</gene>
<evidence type="ECO:0000313" key="1">
    <source>
        <dbReference type="EMBL" id="ADG69840.1"/>
    </source>
</evidence>
<sequence length="107" mass="12107">MSFRNPEVLRYLKCARCRQGLVLRQFAPAAQTDETNQANQTNTEAVSSVPEFLLCSNADCRLEFSIREEIPVLVTEFARERPFDQWQTCMNDRPNVAPVSEITPAAG</sequence>
<dbReference type="Gene3D" id="2.20.25.10">
    <property type="match status" value="1"/>
</dbReference>
<keyword evidence="2" id="KW-1185">Reference proteome</keyword>
<dbReference type="RefSeq" id="WP_013112271.1">
    <property type="nucleotide sequence ID" value="NC_014148.1"/>
</dbReference>
<dbReference type="HOGENOM" id="CLU_2207600_0_0_0"/>
<dbReference type="Proteomes" id="UP000002220">
    <property type="component" value="Chromosome"/>
</dbReference>
<reference evidence="1 2" key="1">
    <citation type="journal article" date="2010" name="Stand. Genomic Sci.">
        <title>Complete genome sequence of Planctomyces limnophilus type strain (Mu 290).</title>
        <authorList>
            <person name="Labutti K."/>
            <person name="Sikorski J."/>
            <person name="Schneider S."/>
            <person name="Nolan M."/>
            <person name="Lucas S."/>
            <person name="Glavina Del Rio T."/>
            <person name="Tice H."/>
            <person name="Cheng J.F."/>
            <person name="Goodwin L."/>
            <person name="Pitluck S."/>
            <person name="Liolios K."/>
            <person name="Ivanova N."/>
            <person name="Mavromatis K."/>
            <person name="Mikhailova N."/>
            <person name="Pati A."/>
            <person name="Chen A."/>
            <person name="Palaniappan K."/>
            <person name="Land M."/>
            <person name="Hauser L."/>
            <person name="Chang Y.J."/>
            <person name="Jeffries C.D."/>
            <person name="Tindall B.J."/>
            <person name="Rohde M."/>
            <person name="Goker M."/>
            <person name="Woyke T."/>
            <person name="Bristow J."/>
            <person name="Eisen J.A."/>
            <person name="Markowitz V."/>
            <person name="Hugenholtz P."/>
            <person name="Kyrpides N.C."/>
            <person name="Klenk H.P."/>
            <person name="Lapidus A."/>
        </authorList>
    </citation>
    <scope>NUCLEOTIDE SEQUENCE [LARGE SCALE GENOMIC DNA]</scope>
    <source>
        <strain evidence="2">ATCC 43296 / DSM 3776 / IFAM 1008 / 290</strain>
    </source>
</reference>
<protein>
    <submittedName>
        <fullName evidence="1">Uncharacterized protein</fullName>
    </submittedName>
</protein>